<dbReference type="GO" id="GO:0016020">
    <property type="term" value="C:membrane"/>
    <property type="evidence" value="ECO:0007669"/>
    <property type="project" value="UniProtKB-SubCell"/>
</dbReference>
<evidence type="ECO:0000256" key="5">
    <source>
        <dbReference type="ARBA" id="ARBA00038359"/>
    </source>
</evidence>
<evidence type="ECO:0000259" key="7">
    <source>
        <dbReference type="Pfam" id="PF20684"/>
    </source>
</evidence>
<dbReference type="Pfam" id="PF20684">
    <property type="entry name" value="Fung_rhodopsin"/>
    <property type="match status" value="1"/>
</dbReference>
<keyword evidence="4 6" id="KW-0472">Membrane</keyword>
<dbReference type="Proteomes" id="UP000531561">
    <property type="component" value="Unassembled WGS sequence"/>
</dbReference>
<reference evidence="8 9" key="1">
    <citation type="journal article" date="2020" name="Phytopathology">
        <title>A high-quality genome resource of Botrytis fragariae, a new and rapidly spreading fungal pathogen causing strawberry gray mold in the U.S.A.</title>
        <authorList>
            <person name="Wu Y."/>
            <person name="Saski C.A."/>
            <person name="Schnabel G."/>
            <person name="Xiao S."/>
            <person name="Hu M."/>
        </authorList>
    </citation>
    <scope>NUCLEOTIDE SEQUENCE [LARGE SCALE GENOMIC DNA]</scope>
    <source>
        <strain evidence="8 9">BVB16</strain>
    </source>
</reference>
<dbReference type="PANTHER" id="PTHR33048:SF134">
    <property type="entry name" value="INTEGRAL MEMBRANE PROTEIN"/>
    <property type="match status" value="1"/>
</dbReference>
<dbReference type="AlphaFoldDB" id="A0A8H6B3L3"/>
<accession>A0A8H6B3L3</accession>
<feature type="transmembrane region" description="Helical" evidence="6">
    <location>
        <begin position="71"/>
        <end position="93"/>
    </location>
</feature>
<evidence type="ECO:0000256" key="2">
    <source>
        <dbReference type="ARBA" id="ARBA00022692"/>
    </source>
</evidence>
<keyword evidence="2 6" id="KW-0812">Transmembrane</keyword>
<dbReference type="PANTHER" id="PTHR33048">
    <property type="entry name" value="PTH11-LIKE INTEGRAL MEMBRANE PROTEIN (AFU_ORTHOLOGUE AFUA_5G11245)"/>
    <property type="match status" value="1"/>
</dbReference>
<organism evidence="8 9">
    <name type="scientific">Botrytis fragariae</name>
    <dbReference type="NCBI Taxonomy" id="1964551"/>
    <lineage>
        <taxon>Eukaryota</taxon>
        <taxon>Fungi</taxon>
        <taxon>Dikarya</taxon>
        <taxon>Ascomycota</taxon>
        <taxon>Pezizomycotina</taxon>
        <taxon>Leotiomycetes</taxon>
        <taxon>Helotiales</taxon>
        <taxon>Sclerotiniaceae</taxon>
        <taxon>Botrytis</taxon>
    </lineage>
</organism>
<feature type="domain" description="Rhodopsin" evidence="7">
    <location>
        <begin position="55"/>
        <end position="163"/>
    </location>
</feature>
<evidence type="ECO:0000313" key="9">
    <source>
        <dbReference type="Proteomes" id="UP000531561"/>
    </source>
</evidence>
<proteinExistence type="inferred from homology"/>
<dbReference type="InterPro" id="IPR052337">
    <property type="entry name" value="SAT4-like"/>
</dbReference>
<evidence type="ECO:0000256" key="1">
    <source>
        <dbReference type="ARBA" id="ARBA00004141"/>
    </source>
</evidence>
<comment type="subcellular location">
    <subcellularLocation>
        <location evidence="1">Membrane</location>
        <topology evidence="1">Multi-pass membrane protein</topology>
    </subcellularLocation>
</comment>
<name>A0A8H6B3L3_9HELO</name>
<dbReference type="GeneID" id="59254695"/>
<dbReference type="EMBL" id="JABFCT010000002">
    <property type="protein sequence ID" value="KAF5878392.1"/>
    <property type="molecule type" value="Genomic_DNA"/>
</dbReference>
<keyword evidence="9" id="KW-1185">Reference proteome</keyword>
<evidence type="ECO:0000256" key="4">
    <source>
        <dbReference type="ARBA" id="ARBA00023136"/>
    </source>
</evidence>
<evidence type="ECO:0000256" key="6">
    <source>
        <dbReference type="SAM" id="Phobius"/>
    </source>
</evidence>
<evidence type="ECO:0000256" key="3">
    <source>
        <dbReference type="ARBA" id="ARBA00022989"/>
    </source>
</evidence>
<gene>
    <name evidence="8" type="ORF">Bfra_000557</name>
</gene>
<keyword evidence="3 6" id="KW-1133">Transmembrane helix</keyword>
<dbReference type="InterPro" id="IPR049326">
    <property type="entry name" value="Rhodopsin_dom_fungi"/>
</dbReference>
<comment type="caution">
    <text evidence="8">The sequence shown here is derived from an EMBL/GenBank/DDBJ whole genome shotgun (WGS) entry which is preliminary data.</text>
</comment>
<dbReference type="OrthoDB" id="5393606at2759"/>
<comment type="similarity">
    <text evidence="5">Belongs to the SAT4 family.</text>
</comment>
<dbReference type="RefSeq" id="XP_037197336.1">
    <property type="nucleotide sequence ID" value="XM_037331003.1"/>
</dbReference>
<sequence length="164" mass="18419">MWAASGIILAGTFCSRSDLVLVNLKAPRKSSLDIIRSRILRQEKEFLPGEKAVNVALLYRRLFVVNRQFNIWSAILCVIIILWTISFCFAVLFQCGTHISAFWTNGMLFGQYCDTESCETTIFCITDVLTDFAILLTPIPVVWKPKMSMGARLALCSVFALGIL</sequence>
<evidence type="ECO:0000313" key="8">
    <source>
        <dbReference type="EMBL" id="KAF5878392.1"/>
    </source>
</evidence>
<protein>
    <submittedName>
        <fullName evidence="8">Putative integral membrane protein</fullName>
    </submittedName>
</protein>